<dbReference type="Proteomes" id="UP001185927">
    <property type="component" value="Unassembled WGS sequence"/>
</dbReference>
<keyword evidence="3" id="KW-1185">Reference proteome</keyword>
<feature type="domain" description="ABM" evidence="1">
    <location>
        <begin position="8"/>
        <end position="99"/>
    </location>
</feature>
<dbReference type="RefSeq" id="WP_317545612.1">
    <property type="nucleotide sequence ID" value="NZ_JAWLKB010000032.1"/>
</dbReference>
<proteinExistence type="predicted"/>
<dbReference type="InterPro" id="IPR011008">
    <property type="entry name" value="Dimeric_a/b-barrel"/>
</dbReference>
<gene>
    <name evidence="2" type="ORF">R3Q16_31475</name>
</gene>
<dbReference type="Pfam" id="PF03992">
    <property type="entry name" value="ABM"/>
    <property type="match status" value="1"/>
</dbReference>
<evidence type="ECO:0000313" key="2">
    <source>
        <dbReference type="EMBL" id="MDV6271151.1"/>
    </source>
</evidence>
<accession>A0ABU4C4G0</accession>
<evidence type="ECO:0000313" key="3">
    <source>
        <dbReference type="Proteomes" id="UP001185927"/>
    </source>
</evidence>
<organism evidence="2 3">
    <name type="scientific">Rhodococcus globerulus</name>
    <dbReference type="NCBI Taxonomy" id="33008"/>
    <lineage>
        <taxon>Bacteria</taxon>
        <taxon>Bacillati</taxon>
        <taxon>Actinomycetota</taxon>
        <taxon>Actinomycetes</taxon>
        <taxon>Mycobacteriales</taxon>
        <taxon>Nocardiaceae</taxon>
        <taxon>Rhodococcus</taxon>
    </lineage>
</organism>
<comment type="caution">
    <text evidence="2">The sequence shown here is derived from an EMBL/GenBank/DDBJ whole genome shotgun (WGS) entry which is preliminary data.</text>
</comment>
<dbReference type="Gene3D" id="3.30.70.100">
    <property type="match status" value="1"/>
</dbReference>
<dbReference type="GO" id="GO:0004497">
    <property type="term" value="F:monooxygenase activity"/>
    <property type="evidence" value="ECO:0007669"/>
    <property type="project" value="UniProtKB-KW"/>
</dbReference>
<keyword evidence="2" id="KW-0503">Monooxygenase</keyword>
<keyword evidence="2" id="KW-0560">Oxidoreductase</keyword>
<dbReference type="EMBL" id="JAWLKB010000032">
    <property type="protein sequence ID" value="MDV6271151.1"/>
    <property type="molecule type" value="Genomic_DNA"/>
</dbReference>
<dbReference type="SUPFAM" id="SSF54909">
    <property type="entry name" value="Dimeric alpha+beta barrel"/>
    <property type="match status" value="1"/>
</dbReference>
<protein>
    <submittedName>
        <fullName evidence="2">Antibiotic biosynthesis monooxygenase</fullName>
    </submittedName>
</protein>
<dbReference type="PROSITE" id="PS51725">
    <property type="entry name" value="ABM"/>
    <property type="match status" value="1"/>
</dbReference>
<name>A0ABU4C4G0_RHOGO</name>
<sequence>MAHHPDAFVTLTRVSVELSHRDAVLQILREIVELDAGEPGTLVQTVQVDSARPGDIWLYELWASRAALDYHRENGSALRTRLAPLVSAPFEVVSCEPLFGHGLDLEALIQGKG</sequence>
<reference evidence="2 3" key="1">
    <citation type="submission" date="2023-10" db="EMBL/GenBank/DDBJ databases">
        <title>Development of a sustainable strategy for remediation of hydrocarbon-contaminated territories based on the waste exchange concept.</title>
        <authorList>
            <person name="Krivoruchko A."/>
        </authorList>
    </citation>
    <scope>NUCLEOTIDE SEQUENCE [LARGE SCALE GENOMIC DNA]</scope>
    <source>
        <strain evidence="2 3">IEGM 1203</strain>
    </source>
</reference>
<evidence type="ECO:0000259" key="1">
    <source>
        <dbReference type="PROSITE" id="PS51725"/>
    </source>
</evidence>
<dbReference type="InterPro" id="IPR007138">
    <property type="entry name" value="ABM_dom"/>
</dbReference>